<proteinExistence type="predicted"/>
<name>A0AAV2RLE1_MEGNR</name>
<feature type="region of interest" description="Disordered" evidence="1">
    <location>
        <begin position="46"/>
        <end position="80"/>
    </location>
</feature>
<dbReference type="Proteomes" id="UP001497623">
    <property type="component" value="Unassembled WGS sequence"/>
</dbReference>
<evidence type="ECO:0000256" key="1">
    <source>
        <dbReference type="SAM" id="MobiDB-lite"/>
    </source>
</evidence>
<evidence type="ECO:0000313" key="3">
    <source>
        <dbReference type="Proteomes" id="UP001497623"/>
    </source>
</evidence>
<dbReference type="EMBL" id="CAXKWB010024606">
    <property type="protein sequence ID" value="CAL4126396.1"/>
    <property type="molecule type" value="Genomic_DNA"/>
</dbReference>
<sequence>MKVWGTKVEREVHFKKIVNKEAQRNDVEIHQDPGFLFLDDLHQELSNRNNSNSNNYNNNRSNNSYYSSSNNNNNNNNNPLKILHYLHQDGVVILAVTGSPHRITKPLHLNNHIVQLVLKDV</sequence>
<evidence type="ECO:0000313" key="2">
    <source>
        <dbReference type="EMBL" id="CAL4126396.1"/>
    </source>
</evidence>
<feature type="compositionally biased region" description="Low complexity" evidence="1">
    <location>
        <begin position="46"/>
        <end position="78"/>
    </location>
</feature>
<gene>
    <name evidence="2" type="ORF">MNOR_LOCUS25578</name>
</gene>
<protein>
    <submittedName>
        <fullName evidence="2">Uncharacterized protein</fullName>
    </submittedName>
</protein>
<reference evidence="2 3" key="1">
    <citation type="submission" date="2024-05" db="EMBL/GenBank/DDBJ databases">
        <authorList>
            <person name="Wallberg A."/>
        </authorList>
    </citation>
    <scope>NUCLEOTIDE SEQUENCE [LARGE SCALE GENOMIC DNA]</scope>
</reference>
<accession>A0AAV2RLE1</accession>
<keyword evidence="3" id="KW-1185">Reference proteome</keyword>
<organism evidence="2 3">
    <name type="scientific">Meganyctiphanes norvegica</name>
    <name type="common">Northern krill</name>
    <name type="synonym">Thysanopoda norvegica</name>
    <dbReference type="NCBI Taxonomy" id="48144"/>
    <lineage>
        <taxon>Eukaryota</taxon>
        <taxon>Metazoa</taxon>
        <taxon>Ecdysozoa</taxon>
        <taxon>Arthropoda</taxon>
        <taxon>Crustacea</taxon>
        <taxon>Multicrustacea</taxon>
        <taxon>Malacostraca</taxon>
        <taxon>Eumalacostraca</taxon>
        <taxon>Eucarida</taxon>
        <taxon>Euphausiacea</taxon>
        <taxon>Euphausiidae</taxon>
        <taxon>Meganyctiphanes</taxon>
    </lineage>
</organism>
<dbReference type="AlphaFoldDB" id="A0AAV2RLE1"/>
<comment type="caution">
    <text evidence="2">The sequence shown here is derived from an EMBL/GenBank/DDBJ whole genome shotgun (WGS) entry which is preliminary data.</text>
</comment>